<reference evidence="3" key="1">
    <citation type="submission" date="2016-10" db="EMBL/GenBank/DDBJ databases">
        <authorList>
            <person name="Varghese N."/>
            <person name="Submissions S."/>
        </authorList>
    </citation>
    <scope>NUCLEOTIDE SEQUENCE [LARGE SCALE GENOMIC DNA]</scope>
    <source>
        <strain evidence="3">DSM 17101</strain>
    </source>
</reference>
<dbReference type="PANTHER" id="PTHR35175:SF2">
    <property type="entry name" value="DUF1289 DOMAIN-CONTAINING PROTEIN"/>
    <property type="match status" value="1"/>
</dbReference>
<gene>
    <name evidence="2" type="ORF">SAMN04489708_12738</name>
</gene>
<evidence type="ECO:0000256" key="1">
    <source>
        <dbReference type="SAM" id="MobiDB-lite"/>
    </source>
</evidence>
<dbReference type="PANTHER" id="PTHR35175">
    <property type="entry name" value="DUF1289 DOMAIN-CONTAINING PROTEIN"/>
    <property type="match status" value="1"/>
</dbReference>
<sequence>MSRVACQALAERAAQISAAGGFAADGRAPVPSPCIGVCRMDAGGHHCEGCFRTLDEIRAWSAAAPARQRAIWAALLQRAGLAPAGPRDGAAGRIPAKNQGTAP</sequence>
<dbReference type="InterPro" id="IPR010710">
    <property type="entry name" value="DUF1289"/>
</dbReference>
<dbReference type="RefSeq" id="WP_092837570.1">
    <property type="nucleotide sequence ID" value="NZ_CP028290.1"/>
</dbReference>
<name>A0A1H0VN88_9BURK</name>
<evidence type="ECO:0000313" key="2">
    <source>
        <dbReference type="EMBL" id="SDP79685.1"/>
    </source>
</evidence>
<feature type="region of interest" description="Disordered" evidence="1">
    <location>
        <begin position="84"/>
        <end position="103"/>
    </location>
</feature>
<organism evidence="2 3">
    <name type="scientific">Paracidovorax cattleyae</name>
    <dbReference type="NCBI Taxonomy" id="80868"/>
    <lineage>
        <taxon>Bacteria</taxon>
        <taxon>Pseudomonadati</taxon>
        <taxon>Pseudomonadota</taxon>
        <taxon>Betaproteobacteria</taxon>
        <taxon>Burkholderiales</taxon>
        <taxon>Comamonadaceae</taxon>
        <taxon>Paracidovorax</taxon>
    </lineage>
</organism>
<feature type="compositionally biased region" description="Low complexity" evidence="1">
    <location>
        <begin position="84"/>
        <end position="96"/>
    </location>
</feature>
<dbReference type="EMBL" id="FNJL01000027">
    <property type="protein sequence ID" value="SDP79685.1"/>
    <property type="molecule type" value="Genomic_DNA"/>
</dbReference>
<evidence type="ECO:0000313" key="3">
    <source>
        <dbReference type="Proteomes" id="UP000199317"/>
    </source>
</evidence>
<keyword evidence="3" id="KW-1185">Reference proteome</keyword>
<proteinExistence type="predicted"/>
<dbReference type="Proteomes" id="UP000199317">
    <property type="component" value="Unassembled WGS sequence"/>
</dbReference>
<evidence type="ECO:0008006" key="4">
    <source>
        <dbReference type="Google" id="ProtNLM"/>
    </source>
</evidence>
<dbReference type="OrthoDB" id="8911262at2"/>
<accession>A0A1H0VN88</accession>
<dbReference type="AlphaFoldDB" id="A0A1H0VN88"/>
<protein>
    <recommendedName>
        <fullName evidence="4">DUF1289 domain-containing protein</fullName>
    </recommendedName>
</protein>
<dbReference type="Pfam" id="PF06945">
    <property type="entry name" value="DUF1289"/>
    <property type="match status" value="1"/>
</dbReference>